<sequence length="1056" mass="121298">MFKSGRSKGQNSKINVMFQLQFQATQVPKMKGKGLMIALIPAETGKPIAKLERTPVVDGSCTWAEPIYELVKLVKHQKTETYKEKIYYFNVQTGSSKSGFVGEVGVDFANFAETTEPFQLSLPLTTSSSGAILHVFIQKMQRKDESRETDENESLQSESVRSRNQASDCSENGNTNAESKNIVKQRSITDWSLGSLSDRSMADLLNSPEENRSKDEAQTLKSEVTRLERQAELAELELESLRKQISKENRRSQDLSRKIDELEGQCDELNKLKAELVKDYERKMKEKDKEISRLSEDIESIYAELELEKKEKEELKIHIEDVSLDYKFLLQENDDISSKSLTTTKEYELQVKRLEEKIMNQAAEFETHIKRLETELEKQGLDFEDDVQDLMKAKIEQEERIVQAEEALKKSTLTNAATVDKCNQEILLLTDAHRQEIQKLYDQIDQMSLELEGCKKIEENNSEWVREKETLLAEFDSLKKESTSLVSEKNVMIRTLKSELKVLRGDHNERLLVIDNLQKEVSRLDQENRNLLKKSKVACDVTTSKDDENKSILKSEKRCSEQKLLSEISSLDERNKQMENELKEMQEKYSEVSLRFAEVEGERQQLILHHRTAAPYPTPPPPFTAVRRKPATSTQNYRHRYPPSTQNTPLYTFTGTGSKQQITQLQNALDSLEIEVSGLLVREVLIGILKNMNHVNRDRCAKLGYKFFVWSGQKENYNHTVNAYHLIMQIFAESEEYKAMWRLVDEMTEKGYPITSRTFNILICSCGEAGVAKKVVERFIKSKSFNFRPFSHCFNAILHSLLAVKQYKLIEWVYQQMLADGHQPDSLTYNIIMYAKYRLGKLGQFHRLLDEMSRNGFPPDFHTFNILLHILGKGDKPAAAVDLLTHMKEVGIQPNVLHFTTLIDGLSRAGNMDACKYFFDEMIKYGCEPDVVAYTVMITGYIAAGRLEKAEELFSGMFEEGKIPNVYTYHSMIRGICMAGKFEYACFMLKEMESRGCNPNFLVYSTLVSYLRNAGKFSEAHEQNQAMVTLKLHGRFAPTTLNLLKMVPPFLICARS</sequence>
<keyword evidence="7" id="KW-1185">Reference proteome</keyword>
<dbReference type="AlphaFoldDB" id="A0A5N6ND44"/>
<dbReference type="Pfam" id="PF10358">
    <property type="entry name" value="NT-C2"/>
    <property type="match status" value="1"/>
</dbReference>
<dbReference type="OrthoDB" id="765176at2759"/>
<dbReference type="InterPro" id="IPR011990">
    <property type="entry name" value="TPR-like_helical_dom_sf"/>
</dbReference>
<feature type="coiled-coil region" evidence="3">
    <location>
        <begin position="561"/>
        <end position="602"/>
    </location>
</feature>
<feature type="repeat" description="PPR" evidence="2">
    <location>
        <begin position="965"/>
        <end position="999"/>
    </location>
</feature>
<evidence type="ECO:0000259" key="5">
    <source>
        <dbReference type="PROSITE" id="PS51840"/>
    </source>
</evidence>
<feature type="repeat" description="PPR" evidence="2">
    <location>
        <begin position="825"/>
        <end position="859"/>
    </location>
</feature>
<dbReference type="InterPro" id="IPR019448">
    <property type="entry name" value="NT-C2"/>
</dbReference>
<feature type="domain" description="C2 NT-type" evidence="5">
    <location>
        <begin position="6"/>
        <end position="141"/>
    </location>
</feature>
<accession>A0A5N6ND44</accession>
<feature type="compositionally biased region" description="Polar residues" evidence="4">
    <location>
        <begin position="154"/>
        <end position="183"/>
    </location>
</feature>
<feature type="repeat" description="PPR" evidence="2">
    <location>
        <begin position="930"/>
        <end position="964"/>
    </location>
</feature>
<proteinExistence type="predicted"/>
<feature type="repeat" description="PPR" evidence="2">
    <location>
        <begin position="895"/>
        <end position="929"/>
    </location>
</feature>
<dbReference type="PANTHER" id="PTHR34452:SF14">
    <property type="entry name" value="MYOSIN HEAVY CHAIN, MUSCLE"/>
    <property type="match status" value="1"/>
</dbReference>
<feature type="coiled-coil region" evidence="3">
    <location>
        <begin position="210"/>
        <end position="481"/>
    </location>
</feature>
<dbReference type="Proteomes" id="UP000326396">
    <property type="component" value="Linkage Group LG2"/>
</dbReference>
<evidence type="ECO:0000256" key="2">
    <source>
        <dbReference type="PROSITE-ProRule" id="PRU00708"/>
    </source>
</evidence>
<dbReference type="InterPro" id="IPR002885">
    <property type="entry name" value="PPR_rpt"/>
</dbReference>
<keyword evidence="3" id="KW-0175">Coiled coil</keyword>
<dbReference type="Gene3D" id="1.25.40.10">
    <property type="entry name" value="Tetratricopeptide repeat domain"/>
    <property type="match status" value="4"/>
</dbReference>
<dbReference type="NCBIfam" id="TIGR00756">
    <property type="entry name" value="PPR"/>
    <property type="match status" value="4"/>
</dbReference>
<dbReference type="Pfam" id="PF13812">
    <property type="entry name" value="PPR_3"/>
    <property type="match status" value="2"/>
</dbReference>
<organism evidence="6 7">
    <name type="scientific">Mikania micrantha</name>
    <name type="common">bitter vine</name>
    <dbReference type="NCBI Taxonomy" id="192012"/>
    <lineage>
        <taxon>Eukaryota</taxon>
        <taxon>Viridiplantae</taxon>
        <taxon>Streptophyta</taxon>
        <taxon>Embryophyta</taxon>
        <taxon>Tracheophyta</taxon>
        <taxon>Spermatophyta</taxon>
        <taxon>Magnoliopsida</taxon>
        <taxon>eudicotyledons</taxon>
        <taxon>Gunneridae</taxon>
        <taxon>Pentapetalae</taxon>
        <taxon>asterids</taxon>
        <taxon>campanulids</taxon>
        <taxon>Asterales</taxon>
        <taxon>Asteraceae</taxon>
        <taxon>Asteroideae</taxon>
        <taxon>Heliantheae alliance</taxon>
        <taxon>Eupatorieae</taxon>
        <taxon>Mikania</taxon>
    </lineage>
</organism>
<feature type="region of interest" description="Disordered" evidence="4">
    <location>
        <begin position="612"/>
        <end position="649"/>
    </location>
</feature>
<protein>
    <recommendedName>
        <fullName evidence="5">C2 NT-type domain-containing protein</fullName>
    </recommendedName>
</protein>
<evidence type="ECO:0000256" key="4">
    <source>
        <dbReference type="SAM" id="MobiDB-lite"/>
    </source>
</evidence>
<keyword evidence="1" id="KW-0677">Repeat</keyword>
<dbReference type="PROSITE" id="PS51840">
    <property type="entry name" value="C2_NT"/>
    <property type="match status" value="1"/>
</dbReference>
<dbReference type="Pfam" id="PF13041">
    <property type="entry name" value="PPR_2"/>
    <property type="match status" value="1"/>
</dbReference>
<feature type="repeat" description="PPR" evidence="2">
    <location>
        <begin position="860"/>
        <end position="894"/>
    </location>
</feature>
<evidence type="ECO:0000313" key="6">
    <source>
        <dbReference type="EMBL" id="KAD4584878.1"/>
    </source>
</evidence>
<reference evidence="6 7" key="1">
    <citation type="submission" date="2019-05" db="EMBL/GenBank/DDBJ databases">
        <title>Mikania micrantha, genome provides insights into the molecular mechanism of rapid growth.</title>
        <authorList>
            <person name="Liu B."/>
        </authorList>
    </citation>
    <scope>NUCLEOTIDE SEQUENCE [LARGE SCALE GENOMIC DNA]</scope>
    <source>
        <strain evidence="6">NLD-2019</strain>
        <tissue evidence="6">Leaf</tissue>
    </source>
</reference>
<comment type="caution">
    <text evidence="6">The sequence shown here is derived from an EMBL/GenBank/DDBJ whole genome shotgun (WGS) entry which is preliminary data.</text>
</comment>
<dbReference type="PANTHER" id="PTHR34452">
    <property type="entry name" value="MYOSIN HEAVY CHAIN-RELATED PROTEIN"/>
    <property type="match status" value="1"/>
</dbReference>
<evidence type="ECO:0000313" key="7">
    <source>
        <dbReference type="Proteomes" id="UP000326396"/>
    </source>
</evidence>
<dbReference type="PROSITE" id="PS51375">
    <property type="entry name" value="PPR"/>
    <property type="match status" value="5"/>
</dbReference>
<name>A0A5N6ND44_9ASTR</name>
<evidence type="ECO:0000256" key="3">
    <source>
        <dbReference type="SAM" id="Coils"/>
    </source>
</evidence>
<dbReference type="EMBL" id="SZYD01000012">
    <property type="protein sequence ID" value="KAD4584878.1"/>
    <property type="molecule type" value="Genomic_DNA"/>
</dbReference>
<gene>
    <name evidence="6" type="ORF">E3N88_22479</name>
</gene>
<evidence type="ECO:0000256" key="1">
    <source>
        <dbReference type="ARBA" id="ARBA00022737"/>
    </source>
</evidence>
<feature type="region of interest" description="Disordered" evidence="4">
    <location>
        <begin position="142"/>
        <end position="183"/>
    </location>
</feature>